<dbReference type="PROSITE" id="PS51257">
    <property type="entry name" value="PROKAR_LIPOPROTEIN"/>
    <property type="match status" value="1"/>
</dbReference>
<evidence type="ECO:0008006" key="3">
    <source>
        <dbReference type="Google" id="ProtNLM"/>
    </source>
</evidence>
<dbReference type="RefSeq" id="WP_230841716.1">
    <property type="nucleotide sequence ID" value="NZ_CP063845.1"/>
</dbReference>
<evidence type="ECO:0000313" key="1">
    <source>
        <dbReference type="EMBL" id="UFP94666.1"/>
    </source>
</evidence>
<dbReference type="Proteomes" id="UP001054846">
    <property type="component" value="Chromosome"/>
</dbReference>
<dbReference type="EMBL" id="CP063845">
    <property type="protein sequence ID" value="UFP94666.1"/>
    <property type="molecule type" value="Genomic_DNA"/>
</dbReference>
<reference evidence="1 2" key="1">
    <citation type="journal article" date="2021" name="Genome Biol. Evol.">
        <title>Complete Genome Sequencing of a Novel Gloeobacter Species from a Waterfall Cave in Mexico.</title>
        <authorList>
            <person name="Saw J.H."/>
            <person name="Cardona T."/>
            <person name="Montejano G."/>
        </authorList>
    </citation>
    <scope>NUCLEOTIDE SEQUENCE [LARGE SCALE GENOMIC DNA]</scope>
    <source>
        <strain evidence="1">MG652769</strain>
    </source>
</reference>
<organism evidence="1 2">
    <name type="scientific">Gloeobacter morelensis MG652769</name>
    <dbReference type="NCBI Taxonomy" id="2781736"/>
    <lineage>
        <taxon>Bacteria</taxon>
        <taxon>Bacillati</taxon>
        <taxon>Cyanobacteriota</taxon>
        <taxon>Cyanophyceae</taxon>
        <taxon>Gloeobacterales</taxon>
        <taxon>Gloeobacteraceae</taxon>
        <taxon>Gloeobacter</taxon>
        <taxon>Gloeobacter morelensis</taxon>
    </lineage>
</organism>
<evidence type="ECO:0000313" key="2">
    <source>
        <dbReference type="Proteomes" id="UP001054846"/>
    </source>
</evidence>
<protein>
    <recommendedName>
        <fullName evidence="3">Lipoprotein</fullName>
    </recommendedName>
</protein>
<accession>A0ABY3PLU8</accession>
<proteinExistence type="predicted"/>
<sequence>MQQTRMHYAVIAMAATVLATAGCADRRQLDRPEAARLIAESNQFTGRRDFEMFYEGSTYRKPPTPIEATLKALGLVKSLPSRSGAILSLTDKGKQASQGWSLNPQMNWGFGVMSGKWWNVPIAEPALVEVTGIRKIDETSASAEFTYRWVPNELGKRLTNSKYGSKLHNSEAALQLYDDGWRVKSVEQMF</sequence>
<gene>
    <name evidence="1" type="ORF">ISF26_23560</name>
</gene>
<name>A0ABY3PLU8_9CYAN</name>
<keyword evidence="2" id="KW-1185">Reference proteome</keyword>